<accession>A0ABN8JQY3</accession>
<proteinExistence type="predicted"/>
<evidence type="ECO:0000313" key="1">
    <source>
        <dbReference type="EMBL" id="CAH2400501.1"/>
    </source>
</evidence>
<sequence>MVHAAGFVALVSNRNAAAIGLRGGGRLCYPHAAAEVGYRKSAPQSFVAKNSKKTEIVVDTLNARRLYTPHQRGRCAAGDEEVRF</sequence>
<keyword evidence="2" id="KW-1185">Reference proteome</keyword>
<name>A0ABN8JQY3_9HYPH</name>
<organism evidence="1 2">
    <name type="scientific">Mesorhizobium escarrei</name>
    <dbReference type="NCBI Taxonomy" id="666018"/>
    <lineage>
        <taxon>Bacteria</taxon>
        <taxon>Pseudomonadati</taxon>
        <taxon>Pseudomonadota</taxon>
        <taxon>Alphaproteobacteria</taxon>
        <taxon>Hyphomicrobiales</taxon>
        <taxon>Phyllobacteriaceae</taxon>
        <taxon>Mesorhizobium</taxon>
    </lineage>
</organism>
<dbReference type="Proteomes" id="UP001153050">
    <property type="component" value="Unassembled WGS sequence"/>
</dbReference>
<evidence type="ECO:0000313" key="2">
    <source>
        <dbReference type="Proteomes" id="UP001153050"/>
    </source>
</evidence>
<comment type="caution">
    <text evidence="1">The sequence shown here is derived from an EMBL/GenBank/DDBJ whole genome shotgun (WGS) entry which is preliminary data.</text>
</comment>
<dbReference type="EMBL" id="CAKXZT010000119">
    <property type="protein sequence ID" value="CAH2400501.1"/>
    <property type="molecule type" value="Genomic_DNA"/>
</dbReference>
<protein>
    <submittedName>
        <fullName evidence="1">Uncharacterized protein</fullName>
    </submittedName>
</protein>
<reference evidence="1 2" key="1">
    <citation type="submission" date="2022-03" db="EMBL/GenBank/DDBJ databases">
        <authorList>
            <person name="Brunel B."/>
        </authorList>
    </citation>
    <scope>NUCLEOTIDE SEQUENCE [LARGE SCALE GENOMIC DNA]</scope>
    <source>
        <strain evidence="1">STM5069sample</strain>
    </source>
</reference>
<gene>
    <name evidence="1" type="ORF">MES5069_250240</name>
</gene>